<accession>A0AAN9HZB0</accession>
<comment type="caution">
    <text evidence="2">The sequence shown here is derived from an EMBL/GenBank/DDBJ whole genome shotgun (WGS) entry which is preliminary data.</text>
</comment>
<organism evidence="2 3">
    <name type="scientific">Crotalaria pallida</name>
    <name type="common">Smooth rattlebox</name>
    <name type="synonym">Crotalaria striata</name>
    <dbReference type="NCBI Taxonomy" id="3830"/>
    <lineage>
        <taxon>Eukaryota</taxon>
        <taxon>Viridiplantae</taxon>
        <taxon>Streptophyta</taxon>
        <taxon>Embryophyta</taxon>
        <taxon>Tracheophyta</taxon>
        <taxon>Spermatophyta</taxon>
        <taxon>Magnoliopsida</taxon>
        <taxon>eudicotyledons</taxon>
        <taxon>Gunneridae</taxon>
        <taxon>Pentapetalae</taxon>
        <taxon>rosids</taxon>
        <taxon>fabids</taxon>
        <taxon>Fabales</taxon>
        <taxon>Fabaceae</taxon>
        <taxon>Papilionoideae</taxon>
        <taxon>50 kb inversion clade</taxon>
        <taxon>genistoids sensu lato</taxon>
        <taxon>core genistoids</taxon>
        <taxon>Crotalarieae</taxon>
        <taxon>Crotalaria</taxon>
    </lineage>
</organism>
<evidence type="ECO:0000313" key="3">
    <source>
        <dbReference type="Proteomes" id="UP001372338"/>
    </source>
</evidence>
<reference evidence="2 3" key="1">
    <citation type="submission" date="2024-01" db="EMBL/GenBank/DDBJ databases">
        <title>The genomes of 5 underutilized Papilionoideae crops provide insights into root nodulation and disease resistanc.</title>
        <authorList>
            <person name="Yuan L."/>
        </authorList>
    </citation>
    <scope>NUCLEOTIDE SEQUENCE [LARGE SCALE GENOMIC DNA]</scope>
    <source>
        <strain evidence="2">ZHUSHIDOU_FW_LH</strain>
        <tissue evidence="2">Leaf</tissue>
    </source>
</reference>
<feature type="region of interest" description="Disordered" evidence="1">
    <location>
        <begin position="21"/>
        <end position="66"/>
    </location>
</feature>
<feature type="compositionally biased region" description="Basic and acidic residues" evidence="1">
    <location>
        <begin position="49"/>
        <end position="66"/>
    </location>
</feature>
<evidence type="ECO:0000313" key="2">
    <source>
        <dbReference type="EMBL" id="KAK7259284.1"/>
    </source>
</evidence>
<feature type="compositionally biased region" description="Polar residues" evidence="1">
    <location>
        <begin position="27"/>
        <end position="40"/>
    </location>
</feature>
<sequence length="66" mass="7833">MRRPKTTNEWFCKLHRKAETQRHCNKNKQLSNLSGQNNKLDQVIPEKPNNSRDIPELHSSEFRSIC</sequence>
<dbReference type="EMBL" id="JAYWIO010000005">
    <property type="protein sequence ID" value="KAK7259284.1"/>
    <property type="molecule type" value="Genomic_DNA"/>
</dbReference>
<dbReference type="AlphaFoldDB" id="A0AAN9HZB0"/>
<name>A0AAN9HZB0_CROPI</name>
<protein>
    <submittedName>
        <fullName evidence="2">Uncharacterized protein</fullName>
    </submittedName>
</protein>
<dbReference type="Proteomes" id="UP001372338">
    <property type="component" value="Unassembled WGS sequence"/>
</dbReference>
<proteinExistence type="predicted"/>
<evidence type="ECO:0000256" key="1">
    <source>
        <dbReference type="SAM" id="MobiDB-lite"/>
    </source>
</evidence>
<gene>
    <name evidence="2" type="ORF">RIF29_24886</name>
</gene>
<keyword evidence="3" id="KW-1185">Reference proteome</keyword>